<protein>
    <recommendedName>
        <fullName evidence="1">2EXR domain-containing protein</fullName>
    </recommendedName>
</protein>
<sequence length="379" mass="43743">MTSRSLVQFRPVGSNEPESKPLTAFHRFTSLPPELRFMVWGEAFKSIGYDNPREWELVLRDALNGGAVVVKSDREDTPVAAGPSRDLYIANLRLACKEAKYFFETHMITKKIFTPAPCMVYEWGRYSLVPVPMAKTWICPEYDCWMFNFEFNSLGHPGGHSSLPLFDEWTDDLGNGGNQRVIDNSLVVLDSIRHLRIGFQALAGYTEHDLDAFLASLPRLSRISIHLEPIPRYDVPGRFHRMISMWRGGDFSYENRHFAAHCFFEELAQFQFTNGMVEVPESATRDIDVPDEEVLASDDYKELLYSVFESIEDAARPNRQSANGIQHLEYVEFIDRWVALGDRGVERVLVTRITSAQRRFGRHSWEQRFRLMLTGEWED</sequence>
<feature type="domain" description="2EXR" evidence="1">
    <location>
        <begin position="25"/>
        <end position="143"/>
    </location>
</feature>
<evidence type="ECO:0000313" key="3">
    <source>
        <dbReference type="Proteomes" id="UP001390339"/>
    </source>
</evidence>
<keyword evidence="3" id="KW-1185">Reference proteome</keyword>
<gene>
    <name evidence="2" type="ORF">PGQ11_012957</name>
</gene>
<dbReference type="InterPro" id="IPR045518">
    <property type="entry name" value="2EXR"/>
</dbReference>
<evidence type="ECO:0000313" key="2">
    <source>
        <dbReference type="EMBL" id="KAK8857045.1"/>
    </source>
</evidence>
<dbReference type="Pfam" id="PF20150">
    <property type="entry name" value="2EXR"/>
    <property type="match status" value="1"/>
</dbReference>
<dbReference type="EMBL" id="JAPCWZ010000007">
    <property type="protein sequence ID" value="KAK8857045.1"/>
    <property type="molecule type" value="Genomic_DNA"/>
</dbReference>
<evidence type="ECO:0000259" key="1">
    <source>
        <dbReference type="Pfam" id="PF20150"/>
    </source>
</evidence>
<organism evidence="2 3">
    <name type="scientific">Apiospora arundinis</name>
    <dbReference type="NCBI Taxonomy" id="335852"/>
    <lineage>
        <taxon>Eukaryota</taxon>
        <taxon>Fungi</taxon>
        <taxon>Dikarya</taxon>
        <taxon>Ascomycota</taxon>
        <taxon>Pezizomycotina</taxon>
        <taxon>Sordariomycetes</taxon>
        <taxon>Xylariomycetidae</taxon>
        <taxon>Amphisphaeriales</taxon>
        <taxon>Apiosporaceae</taxon>
        <taxon>Apiospora</taxon>
    </lineage>
</organism>
<comment type="caution">
    <text evidence="2">The sequence shown here is derived from an EMBL/GenBank/DDBJ whole genome shotgun (WGS) entry which is preliminary data.</text>
</comment>
<dbReference type="Proteomes" id="UP001390339">
    <property type="component" value="Unassembled WGS sequence"/>
</dbReference>
<name>A0ABR2I664_9PEZI</name>
<reference evidence="2 3" key="1">
    <citation type="journal article" date="2024" name="IMA Fungus">
        <title>Apiospora arundinis, a panoply of carbohydrate-active enzymes and secondary metabolites.</title>
        <authorList>
            <person name="Sorensen T."/>
            <person name="Petersen C."/>
            <person name="Muurmann A.T."/>
            <person name="Christiansen J.V."/>
            <person name="Brundto M.L."/>
            <person name="Overgaard C.K."/>
            <person name="Boysen A.T."/>
            <person name="Wollenberg R.D."/>
            <person name="Larsen T.O."/>
            <person name="Sorensen J.L."/>
            <person name="Nielsen K.L."/>
            <person name="Sondergaard T.E."/>
        </authorList>
    </citation>
    <scope>NUCLEOTIDE SEQUENCE [LARGE SCALE GENOMIC DNA]</scope>
    <source>
        <strain evidence="2 3">AAU 773</strain>
    </source>
</reference>
<accession>A0ABR2I664</accession>
<proteinExistence type="predicted"/>